<sequence>MGGGFMFSANSAAASPPFPAARSFHTPAVFTELQPCYCSENDSFLGPVPSRVEVESAILELQRFMLDLSTAQSELHGQMHRHLHLQSPGFTKFSEAFAMMQAEPPLQNLVTSLSCDEAVWKAMLSNKAVGDLRGSISAAKEEKLVISYPEKAKTEPALADVMLKWILDLANSKVLQLLESFASLMKDIFQPTSSENPTSQLDDLLDEKVRSSLLLSVVILLIVVVVRGQQ</sequence>
<evidence type="ECO:0000313" key="1">
    <source>
        <dbReference type="EMBL" id="KAL1546498.1"/>
    </source>
</evidence>
<organism evidence="1 2">
    <name type="scientific">Salvia divinorum</name>
    <name type="common">Maria pastora</name>
    <name type="synonym">Diviner's sage</name>
    <dbReference type="NCBI Taxonomy" id="28513"/>
    <lineage>
        <taxon>Eukaryota</taxon>
        <taxon>Viridiplantae</taxon>
        <taxon>Streptophyta</taxon>
        <taxon>Embryophyta</taxon>
        <taxon>Tracheophyta</taxon>
        <taxon>Spermatophyta</taxon>
        <taxon>Magnoliopsida</taxon>
        <taxon>eudicotyledons</taxon>
        <taxon>Gunneridae</taxon>
        <taxon>Pentapetalae</taxon>
        <taxon>asterids</taxon>
        <taxon>lamiids</taxon>
        <taxon>Lamiales</taxon>
        <taxon>Lamiaceae</taxon>
        <taxon>Nepetoideae</taxon>
        <taxon>Mentheae</taxon>
        <taxon>Salviinae</taxon>
        <taxon>Salvia</taxon>
        <taxon>Salvia subgen. Calosphace</taxon>
    </lineage>
</organism>
<accession>A0ABD1GTN7</accession>
<proteinExistence type="predicted"/>
<dbReference type="AlphaFoldDB" id="A0ABD1GTN7"/>
<gene>
    <name evidence="1" type="ORF">AAHA92_23087</name>
</gene>
<comment type="caution">
    <text evidence="1">The sequence shown here is derived from an EMBL/GenBank/DDBJ whole genome shotgun (WGS) entry which is preliminary data.</text>
</comment>
<evidence type="ECO:0000313" key="2">
    <source>
        <dbReference type="Proteomes" id="UP001567538"/>
    </source>
</evidence>
<name>A0ABD1GTN7_SALDI</name>
<dbReference type="PANTHER" id="PTHR33625">
    <property type="entry name" value="OS08G0179900 PROTEIN"/>
    <property type="match status" value="1"/>
</dbReference>
<reference evidence="1 2" key="1">
    <citation type="submission" date="2024-06" db="EMBL/GenBank/DDBJ databases">
        <title>A chromosome level genome sequence of Diviner's sage (Salvia divinorum).</title>
        <authorList>
            <person name="Ford S.A."/>
            <person name="Ro D.-K."/>
            <person name="Ness R.W."/>
            <person name="Phillips M.A."/>
        </authorList>
    </citation>
    <scope>NUCLEOTIDE SEQUENCE [LARGE SCALE GENOMIC DNA]</scope>
    <source>
        <strain evidence="1">SAF-2024a</strain>
        <tissue evidence="1">Leaf</tissue>
    </source>
</reference>
<keyword evidence="2" id="KW-1185">Reference proteome</keyword>
<dbReference type="PANTHER" id="PTHR33625:SF2">
    <property type="entry name" value="POST-SET DOMAIN-CONTAINING PROTEIN"/>
    <property type="match status" value="1"/>
</dbReference>
<dbReference type="Proteomes" id="UP001567538">
    <property type="component" value="Unassembled WGS sequence"/>
</dbReference>
<protein>
    <submittedName>
        <fullName evidence="1">Uncharacterized protein</fullName>
    </submittedName>
</protein>
<dbReference type="EMBL" id="JBEAFC010000008">
    <property type="protein sequence ID" value="KAL1546498.1"/>
    <property type="molecule type" value="Genomic_DNA"/>
</dbReference>